<dbReference type="Gene3D" id="3.40.50.10420">
    <property type="entry name" value="NagB/RpiA/CoA transferase-like"/>
    <property type="match status" value="1"/>
</dbReference>
<reference evidence="6 7" key="1">
    <citation type="journal article" date="2015" name="Genome Announc.">
        <title>Genome Sequences of Oblitimonas alkaliphila gen. nov. sp. nov. (Proposed), a Novel Bacterium of the Pseudomonadaceae Family.</title>
        <authorList>
            <person name="Lauer A.C."/>
            <person name="Nicholson A.C."/>
            <person name="Humrighouse B.W."/>
            <person name="Emery B."/>
            <person name="Drobish A."/>
            <person name="Juieng P."/>
            <person name="Loparev V."/>
            <person name="McQuiston J.R."/>
        </authorList>
    </citation>
    <scope>NUCLEOTIDE SEQUENCE [LARGE SCALE GENOMIC DNA]</scope>
    <source>
        <strain evidence="6 7">E5571</strain>
    </source>
</reference>
<dbReference type="GO" id="GO:0035999">
    <property type="term" value="P:tetrahydrofolate interconversion"/>
    <property type="evidence" value="ECO:0007669"/>
    <property type="project" value="TreeGrafter"/>
</dbReference>
<dbReference type="EC" id="6.3.3.2" evidence="5"/>
<dbReference type="AlphaFoldDB" id="A0A0K1XDQ7"/>
<dbReference type="PANTHER" id="PTHR23407">
    <property type="entry name" value="ATPASE INHIBITOR/5-FORMYLTETRAHYDROFOLATE CYCLO-LIGASE"/>
    <property type="match status" value="1"/>
</dbReference>
<dbReference type="STRING" id="1697053.AKN87_06695"/>
<dbReference type="Pfam" id="PF01812">
    <property type="entry name" value="5-FTHF_cyc-lig"/>
    <property type="match status" value="1"/>
</dbReference>
<keyword evidence="5" id="KW-0479">Metal-binding</keyword>
<dbReference type="PIRSF" id="PIRSF006806">
    <property type="entry name" value="FTHF_cligase"/>
    <property type="match status" value="1"/>
</dbReference>
<comment type="catalytic activity">
    <reaction evidence="5">
        <text>(6S)-5-formyl-5,6,7,8-tetrahydrofolate + ATP = (6R)-5,10-methenyltetrahydrofolate + ADP + phosphate</text>
        <dbReference type="Rhea" id="RHEA:10488"/>
        <dbReference type="ChEBI" id="CHEBI:30616"/>
        <dbReference type="ChEBI" id="CHEBI:43474"/>
        <dbReference type="ChEBI" id="CHEBI:57455"/>
        <dbReference type="ChEBI" id="CHEBI:57457"/>
        <dbReference type="ChEBI" id="CHEBI:456216"/>
        <dbReference type="EC" id="6.3.3.2"/>
    </reaction>
</comment>
<comment type="cofactor">
    <cofactor evidence="5">
        <name>Mg(2+)</name>
        <dbReference type="ChEBI" id="CHEBI:18420"/>
    </cofactor>
</comment>
<dbReference type="InterPro" id="IPR002698">
    <property type="entry name" value="FTHF_cligase"/>
</dbReference>
<keyword evidence="3 4" id="KW-0067">ATP-binding</keyword>
<dbReference type="GO" id="GO:0030272">
    <property type="term" value="F:5-formyltetrahydrofolate cyclo-ligase activity"/>
    <property type="evidence" value="ECO:0007669"/>
    <property type="project" value="UniProtKB-EC"/>
</dbReference>
<evidence type="ECO:0000256" key="4">
    <source>
        <dbReference type="PIRSR" id="PIRSR006806-1"/>
    </source>
</evidence>
<dbReference type="InterPro" id="IPR024185">
    <property type="entry name" value="FTHF_cligase-like_sf"/>
</dbReference>
<comment type="similarity">
    <text evidence="1 5">Belongs to the 5-formyltetrahydrofolate cyclo-ligase family.</text>
</comment>
<dbReference type="RefSeq" id="WP_053100485.1">
    <property type="nucleotide sequence ID" value="NZ_CP012365.1"/>
</dbReference>
<evidence type="ECO:0000256" key="3">
    <source>
        <dbReference type="ARBA" id="ARBA00022840"/>
    </source>
</evidence>
<dbReference type="NCBIfam" id="TIGR02727">
    <property type="entry name" value="MTHFS_bact"/>
    <property type="match status" value="1"/>
</dbReference>
<evidence type="ECO:0000256" key="5">
    <source>
        <dbReference type="RuleBase" id="RU361279"/>
    </source>
</evidence>
<organism evidence="6 7">
    <name type="scientific">Thiopseudomonas alkaliphila</name>
    <dbReference type="NCBI Taxonomy" id="1697053"/>
    <lineage>
        <taxon>Bacteria</taxon>
        <taxon>Pseudomonadati</taxon>
        <taxon>Pseudomonadota</taxon>
        <taxon>Gammaproteobacteria</taxon>
        <taxon>Pseudomonadales</taxon>
        <taxon>Pseudomonadaceae</taxon>
        <taxon>Thiopseudomonas</taxon>
    </lineage>
</organism>
<dbReference type="GO" id="GO:0005524">
    <property type="term" value="F:ATP binding"/>
    <property type="evidence" value="ECO:0007669"/>
    <property type="project" value="UniProtKB-KW"/>
</dbReference>
<evidence type="ECO:0000256" key="2">
    <source>
        <dbReference type="ARBA" id="ARBA00022741"/>
    </source>
</evidence>
<dbReference type="SUPFAM" id="SSF100950">
    <property type="entry name" value="NagB/RpiA/CoA transferase-like"/>
    <property type="match status" value="1"/>
</dbReference>
<keyword evidence="5" id="KW-0460">Magnesium</keyword>
<feature type="binding site" evidence="4">
    <location>
        <begin position="13"/>
        <end position="17"/>
    </location>
    <ligand>
        <name>ATP</name>
        <dbReference type="ChEBI" id="CHEBI:30616"/>
    </ligand>
</feature>
<dbReference type="GO" id="GO:0009396">
    <property type="term" value="P:folic acid-containing compound biosynthetic process"/>
    <property type="evidence" value="ECO:0007669"/>
    <property type="project" value="TreeGrafter"/>
</dbReference>
<feature type="binding site" evidence="4">
    <location>
        <position position="64"/>
    </location>
    <ligand>
        <name>substrate</name>
    </ligand>
</feature>
<name>A0A0K1XDQ7_9GAMM</name>
<evidence type="ECO:0000313" key="7">
    <source>
        <dbReference type="Proteomes" id="UP000063953"/>
    </source>
</evidence>
<protein>
    <recommendedName>
        <fullName evidence="5">5-formyltetrahydrofolate cyclo-ligase</fullName>
        <ecNumber evidence="5">6.3.3.2</ecNumber>
    </recommendedName>
</protein>
<gene>
    <name evidence="6" type="ORF">AKN88_04700</name>
</gene>
<proteinExistence type="inferred from homology"/>
<dbReference type="Proteomes" id="UP000063953">
    <property type="component" value="Chromosome"/>
</dbReference>
<sequence>MNLNLAPTDLSNRRLLRAQLRKLRRSLSAVQQQQASLKVIKHLRSHPWYWSAQHIALYQAADGELNLAPLINVLLADKKMVYLPVLAKWPRTQMSFQRITADSCYQANRFGLAEPLSNASQQRSAWALDLVLMPLVGFDKQGNRLGMGGGFYDRAFASVRVKQPKLMGVAHSVQQVEQLTAAAWDVPLDAVLTEQQLTVFTTD</sequence>
<dbReference type="InterPro" id="IPR037171">
    <property type="entry name" value="NagB/RpiA_transferase-like"/>
</dbReference>
<dbReference type="GO" id="GO:0046872">
    <property type="term" value="F:metal ion binding"/>
    <property type="evidence" value="ECO:0007669"/>
    <property type="project" value="UniProtKB-KW"/>
</dbReference>
<evidence type="ECO:0000256" key="1">
    <source>
        <dbReference type="ARBA" id="ARBA00010638"/>
    </source>
</evidence>
<keyword evidence="7" id="KW-1185">Reference proteome</keyword>
<accession>A0A0K1XDQ7</accession>
<dbReference type="EMBL" id="CP012365">
    <property type="protein sequence ID" value="AKX59313.1"/>
    <property type="molecule type" value="Genomic_DNA"/>
</dbReference>
<dbReference type="PATRIC" id="fig|1698449.3.peg.940"/>
<dbReference type="PANTHER" id="PTHR23407:SF1">
    <property type="entry name" value="5-FORMYLTETRAHYDROFOLATE CYCLO-LIGASE"/>
    <property type="match status" value="1"/>
</dbReference>
<feature type="binding site" evidence="4">
    <location>
        <begin position="144"/>
        <end position="152"/>
    </location>
    <ligand>
        <name>ATP</name>
        <dbReference type="ChEBI" id="CHEBI:30616"/>
    </ligand>
</feature>
<evidence type="ECO:0000313" key="6">
    <source>
        <dbReference type="EMBL" id="AKX59313.1"/>
    </source>
</evidence>
<keyword evidence="2 4" id="KW-0547">Nucleotide-binding</keyword>